<accession>A0ACC1NFZ6</accession>
<evidence type="ECO:0000313" key="2">
    <source>
        <dbReference type="Proteomes" id="UP001143910"/>
    </source>
</evidence>
<evidence type="ECO:0000313" key="1">
    <source>
        <dbReference type="EMBL" id="KAJ2977441.1"/>
    </source>
</evidence>
<proteinExistence type="predicted"/>
<gene>
    <name evidence="1" type="ORF">NQ176_g4366</name>
</gene>
<sequence>MTSIPKGDSRFNPLHGNPFKTKGDVAQAVHSLFNPILPLFSEGFARVQVDAATSTWDRTACDLEGYARPLFGLAPLAAGGGHFEHWEIYRQGLKNGTDPEHVEYWGDVPPMDQRQVDAAALAYGILVAPKQYWEPLAEDTKQNVAAWLVRTRNGDYPSNNIKFFRIMVDLALETVGMGSQVDSAGTIQYLNDMDNLYMSDGWYRDGKDPGDTRRIDYYNPFAMHFYGMIYAVHKPEDKERSHRFKERAKAFASSFIHWFADTGASIPYGRSLSYRMCVAAFWGYLPVAGIEIDGVPLGVIKGLYLRNLRWWAEQPITRRDGILTLGYSYPNPFLAERYLSPSSPFWAMKAFGPLSLPDSHPFWTVEELPMPMTRSSIAAFPIPGLVFTHSPGHTVMLTAGPSLDKAIRNVPEKYLKFAYSTRYGFSISSDAQAFSVEAFDSMIAFSHDEIHYRVRERCDMAMMAGNVTYTVWHPWTDVKVETWLVPYPEWHVRVHRIHSPRKLFSIEGGFAAPRHDNEYKEDIQSDKAWVVCDTGDMSGIVDASPSANDKREARVAKPHGNTNVMFPRTVVPQLKGVVEAGQPSVFACAVLAGLNSQEFREIKARPPSVPTVEELEDLFHVRGRTIDIVRPYPSDTDSI</sequence>
<dbReference type="EMBL" id="JANJQO010000471">
    <property type="protein sequence ID" value="KAJ2977441.1"/>
    <property type="molecule type" value="Genomic_DNA"/>
</dbReference>
<organism evidence="1 2">
    <name type="scientific">Zarea fungicola</name>
    <dbReference type="NCBI Taxonomy" id="93591"/>
    <lineage>
        <taxon>Eukaryota</taxon>
        <taxon>Fungi</taxon>
        <taxon>Dikarya</taxon>
        <taxon>Ascomycota</taxon>
        <taxon>Pezizomycotina</taxon>
        <taxon>Sordariomycetes</taxon>
        <taxon>Hypocreomycetidae</taxon>
        <taxon>Hypocreales</taxon>
        <taxon>Cordycipitaceae</taxon>
        <taxon>Zarea</taxon>
    </lineage>
</organism>
<name>A0ACC1NFZ6_9HYPO</name>
<keyword evidence="2" id="KW-1185">Reference proteome</keyword>
<protein>
    <submittedName>
        <fullName evidence="1">Uncharacterized protein</fullName>
    </submittedName>
</protein>
<comment type="caution">
    <text evidence="1">The sequence shown here is derived from an EMBL/GenBank/DDBJ whole genome shotgun (WGS) entry which is preliminary data.</text>
</comment>
<reference evidence="1" key="1">
    <citation type="submission" date="2022-08" db="EMBL/GenBank/DDBJ databases">
        <title>Genome Sequence of Lecanicillium fungicola.</title>
        <authorList>
            <person name="Buettner E."/>
        </authorList>
    </citation>
    <scope>NUCLEOTIDE SEQUENCE</scope>
    <source>
        <strain evidence="1">Babe33</strain>
    </source>
</reference>
<dbReference type="Proteomes" id="UP001143910">
    <property type="component" value="Unassembled WGS sequence"/>
</dbReference>